<sequence>MASLTTIHPDIVYEILNYLRRKDVISLLQTCKSLYGPCYRYLWTVLIFNESHDFGNCYPGRLIRSNHSTFKNLLKLIHEGNPLGFEHTKVLWLGRPIFDSDFKAVTWILRRHIKRLLERGELDLREVMVYYSHEVLSASNNPQKARDGDWMVPLHALHKYTKSKSIRDFSLKVKASTIKSFETYFRAELITHFEVFLSSNKVRDPEMTIGHTSTIGNGPIEDNIAKFREVMRGMINLQWFKSRAPKERVSLPPYATVSKELGELQAVFSGLKKLREISLEGYVFHPTFFLVPPANVKKLSIYGTMSPVWWEIFAAAPLTNVEDLSLTTRWGQSSDIPHVQFEPVTDKEAFLIRDVACRGLKKLTIQNEDWMPRDLEACILRRNPNLDNSSSREVAIQKVTGLLNESNIILRTRSRLSASTLRSRVPRHILESSGENPIAVDIGQAFSEAFDTGHYKGTSMEDLKTSIESWETFGGVAGSSHYGGIKNRLRDHLENCMQMVLDKYIHKYGNFPPPGKDHEFFNDCIKSFGSMDEIQEWTKRKREAQRSLGRCEHKIVEDTDQQQSIMTEELADRLSAGEVLNKEDIMAEWKRRLVEGFEQFGLEEEN</sequence>
<comment type="caution">
    <text evidence="1">The sequence shown here is derived from an EMBL/GenBank/DDBJ whole genome shotgun (WGS) entry which is preliminary data.</text>
</comment>
<dbReference type="EMBL" id="JAVHJM010000002">
    <property type="protein sequence ID" value="KAK6518209.1"/>
    <property type="molecule type" value="Genomic_DNA"/>
</dbReference>
<dbReference type="SUPFAM" id="SSF81383">
    <property type="entry name" value="F-box domain"/>
    <property type="match status" value="1"/>
</dbReference>
<gene>
    <name evidence="1" type="ORF">TWF506_005368</name>
</gene>
<protein>
    <recommendedName>
        <fullName evidence="3">F-box domain-containing protein</fullName>
    </recommendedName>
</protein>
<reference evidence="1 2" key="1">
    <citation type="submission" date="2019-10" db="EMBL/GenBank/DDBJ databases">
        <authorList>
            <person name="Palmer J.M."/>
        </authorList>
    </citation>
    <scope>NUCLEOTIDE SEQUENCE [LARGE SCALE GENOMIC DNA]</scope>
    <source>
        <strain evidence="1 2">TWF506</strain>
    </source>
</reference>
<keyword evidence="2" id="KW-1185">Reference proteome</keyword>
<evidence type="ECO:0000313" key="1">
    <source>
        <dbReference type="EMBL" id="KAK6518209.1"/>
    </source>
</evidence>
<evidence type="ECO:0008006" key="3">
    <source>
        <dbReference type="Google" id="ProtNLM"/>
    </source>
</evidence>
<name>A0AAN8NE27_9PEZI</name>
<evidence type="ECO:0000313" key="2">
    <source>
        <dbReference type="Proteomes" id="UP001307849"/>
    </source>
</evidence>
<organism evidence="1 2">
    <name type="scientific">Arthrobotrys conoides</name>
    <dbReference type="NCBI Taxonomy" id="74498"/>
    <lineage>
        <taxon>Eukaryota</taxon>
        <taxon>Fungi</taxon>
        <taxon>Dikarya</taxon>
        <taxon>Ascomycota</taxon>
        <taxon>Pezizomycotina</taxon>
        <taxon>Orbiliomycetes</taxon>
        <taxon>Orbiliales</taxon>
        <taxon>Orbiliaceae</taxon>
        <taxon>Arthrobotrys</taxon>
    </lineage>
</organism>
<dbReference type="InterPro" id="IPR036047">
    <property type="entry name" value="F-box-like_dom_sf"/>
</dbReference>
<accession>A0AAN8NE27</accession>
<proteinExistence type="predicted"/>
<dbReference type="AlphaFoldDB" id="A0AAN8NE27"/>
<dbReference type="CDD" id="cd09917">
    <property type="entry name" value="F-box_SF"/>
    <property type="match status" value="1"/>
</dbReference>
<dbReference type="Proteomes" id="UP001307849">
    <property type="component" value="Unassembled WGS sequence"/>
</dbReference>